<dbReference type="Pfam" id="PF13175">
    <property type="entry name" value="AAA_15"/>
    <property type="match status" value="1"/>
</dbReference>
<dbReference type="SUPFAM" id="SSF52540">
    <property type="entry name" value="P-loop containing nucleoside triphosphate hydrolases"/>
    <property type="match status" value="1"/>
</dbReference>
<keyword evidence="3" id="KW-1185">Reference proteome</keyword>
<name>A0A2I0QYZ8_9FLAO</name>
<evidence type="ECO:0000313" key="2">
    <source>
        <dbReference type="EMBL" id="PKR79556.1"/>
    </source>
</evidence>
<evidence type="ECO:0000259" key="1">
    <source>
        <dbReference type="Pfam" id="PF13175"/>
    </source>
</evidence>
<accession>A0A2I0QYZ8</accession>
<dbReference type="InterPro" id="IPR027417">
    <property type="entry name" value="P-loop_NTPase"/>
</dbReference>
<dbReference type="Gene3D" id="3.40.50.300">
    <property type="entry name" value="P-loop containing nucleotide triphosphate hydrolases"/>
    <property type="match status" value="1"/>
</dbReference>
<dbReference type="AlphaFoldDB" id="A0A2I0QYZ8"/>
<dbReference type="Proteomes" id="UP000236654">
    <property type="component" value="Unassembled WGS sequence"/>
</dbReference>
<dbReference type="InterPro" id="IPR041685">
    <property type="entry name" value="AAA_GajA/Old/RecF-like"/>
</dbReference>
<comment type="caution">
    <text evidence="2">The sequence shown here is derived from an EMBL/GenBank/DDBJ whole genome shotgun (WGS) entry which is preliminary data.</text>
</comment>
<protein>
    <recommendedName>
        <fullName evidence="1">Endonuclease GajA/Old nuclease/RecF-like AAA domain-containing protein</fullName>
    </recommendedName>
</protein>
<organism evidence="2 3">
    <name type="scientific">Brumimicrobium salinarum</name>
    <dbReference type="NCBI Taxonomy" id="2058658"/>
    <lineage>
        <taxon>Bacteria</taxon>
        <taxon>Pseudomonadati</taxon>
        <taxon>Bacteroidota</taxon>
        <taxon>Flavobacteriia</taxon>
        <taxon>Flavobacteriales</taxon>
        <taxon>Crocinitomicaceae</taxon>
        <taxon>Brumimicrobium</taxon>
    </lineage>
</organism>
<reference evidence="2 3" key="1">
    <citation type="submission" date="2017-12" db="EMBL/GenBank/DDBJ databases">
        <title>The draft genome sequence of Brumimicrobium saltpan LHR20.</title>
        <authorList>
            <person name="Do Z.-J."/>
            <person name="Luo H.-R."/>
        </authorList>
    </citation>
    <scope>NUCLEOTIDE SEQUENCE [LARGE SCALE GENOMIC DNA]</scope>
    <source>
        <strain evidence="2 3">LHR20</strain>
    </source>
</reference>
<proteinExistence type="predicted"/>
<dbReference type="RefSeq" id="WP_101335747.1">
    <property type="nucleotide sequence ID" value="NZ_PJNI01000024.1"/>
</dbReference>
<dbReference type="OrthoDB" id="9792800at2"/>
<evidence type="ECO:0000313" key="3">
    <source>
        <dbReference type="Proteomes" id="UP000236654"/>
    </source>
</evidence>
<feature type="domain" description="Endonuclease GajA/Old nuclease/RecF-like AAA" evidence="1">
    <location>
        <begin position="133"/>
        <end position="598"/>
    </location>
</feature>
<sequence length="669" mass="78422">MNKKINEYFDLSIPNEKLYSAGEVEEGQHGVEIINGDYYASLYHIKNFISKGELKDFLSQFKTTESLFGFSEILAKKYKFDVTTVKYKTQDFKIKKYPYEVILNYFMENNKKIDVNLNKLFQELNTNGLYEIEGKSFRRFEELNNIQLSKINFFVGQNNAGKSTVTEMLRILISYLKQPDHSYIDLYGTNFGRLLNSKQKNKNKNEIELRGKFDNSTFRFIINGVLSKSKASISNLELDTPTINCEIFFYEEDVKVSLKTKDKEIQTDSRSRLEEINELEKTIKDLDKLLDDKTLPTTNRLKYSDQKNKLKERKEEIRTLYTKSMKMKRFETLFFETTKEKVQVTYPLSLVNILREVYKQNSKILKNTKETKTDEEFETDSEFEEEEVILSEDDREDGMSEKDEAILEARQSFHQIYSKTSNHVTGVLNRINQTEIHFIQNSSNKSGTILKPNDNNSGLLNAIKFLDEEEVFDKENHLTFSFIKKWLGHEEGFDLATNVRIKSFENEVFTVELLDGEWQYLGDLGLGAQQLFELIISIAKIIHQYDKDSTIYKPMLLIEEPESHIHPALQSKLADFFYQVNLEYDLRFIVETHSEYLIRKTQLISLENGLLDNSIEKNPFNVIYFDKKNGPYTMNYTKDGRFDRNFGDGFYDVSTKILRTILKKSKTSK</sequence>
<dbReference type="PANTHER" id="PTHR43581">
    <property type="entry name" value="ATP/GTP PHOSPHATASE"/>
    <property type="match status" value="1"/>
</dbReference>
<dbReference type="EMBL" id="PJNI01000024">
    <property type="protein sequence ID" value="PKR79556.1"/>
    <property type="molecule type" value="Genomic_DNA"/>
</dbReference>
<gene>
    <name evidence="2" type="ORF">CW751_14495</name>
</gene>
<dbReference type="PANTHER" id="PTHR43581:SF3">
    <property type="entry name" value="AAA+ ATPASE DOMAIN-CONTAINING PROTEIN"/>
    <property type="match status" value="1"/>
</dbReference>
<dbReference type="InterPro" id="IPR051396">
    <property type="entry name" value="Bact_Antivir_Def_Nuclease"/>
</dbReference>